<protein>
    <submittedName>
        <fullName evidence="1">Uncharacterized protein</fullName>
    </submittedName>
</protein>
<evidence type="ECO:0000313" key="2">
    <source>
        <dbReference type="Proteomes" id="UP001152523"/>
    </source>
</evidence>
<keyword evidence="2" id="KW-1185">Reference proteome</keyword>
<sequence>MHIVMHKSKKMARRGDDSALWELNSAGRDDGLGIWGVDILLQIGVFAVLAETILVAVETLATGAGWGGAGRESTYARVQLLHVASAGGTAYHRQHHYHHHHHILLHSIHPLLFFRCRFAFTSSSIYTPLHTYLWVVVNL</sequence>
<feature type="non-terminal residue" evidence="1">
    <location>
        <position position="139"/>
    </location>
</feature>
<dbReference type="Proteomes" id="UP001152523">
    <property type="component" value="Unassembled WGS sequence"/>
</dbReference>
<dbReference type="EMBL" id="CAMAPF010000048">
    <property type="protein sequence ID" value="CAH9084827.1"/>
    <property type="molecule type" value="Genomic_DNA"/>
</dbReference>
<gene>
    <name evidence="1" type="ORF">CEPIT_LOCUS9060</name>
</gene>
<comment type="caution">
    <text evidence="1">The sequence shown here is derived from an EMBL/GenBank/DDBJ whole genome shotgun (WGS) entry which is preliminary data.</text>
</comment>
<reference evidence="1" key="1">
    <citation type="submission" date="2022-07" db="EMBL/GenBank/DDBJ databases">
        <authorList>
            <person name="Macas J."/>
            <person name="Novak P."/>
            <person name="Neumann P."/>
        </authorList>
    </citation>
    <scope>NUCLEOTIDE SEQUENCE</scope>
</reference>
<organism evidence="1 2">
    <name type="scientific">Cuscuta epithymum</name>
    <dbReference type="NCBI Taxonomy" id="186058"/>
    <lineage>
        <taxon>Eukaryota</taxon>
        <taxon>Viridiplantae</taxon>
        <taxon>Streptophyta</taxon>
        <taxon>Embryophyta</taxon>
        <taxon>Tracheophyta</taxon>
        <taxon>Spermatophyta</taxon>
        <taxon>Magnoliopsida</taxon>
        <taxon>eudicotyledons</taxon>
        <taxon>Gunneridae</taxon>
        <taxon>Pentapetalae</taxon>
        <taxon>asterids</taxon>
        <taxon>lamiids</taxon>
        <taxon>Solanales</taxon>
        <taxon>Convolvulaceae</taxon>
        <taxon>Cuscuteae</taxon>
        <taxon>Cuscuta</taxon>
        <taxon>Cuscuta subgen. Cuscuta</taxon>
    </lineage>
</organism>
<dbReference type="AlphaFoldDB" id="A0AAV0CZ44"/>
<accession>A0AAV0CZ44</accession>
<proteinExistence type="predicted"/>
<evidence type="ECO:0000313" key="1">
    <source>
        <dbReference type="EMBL" id="CAH9084827.1"/>
    </source>
</evidence>
<name>A0AAV0CZ44_9ASTE</name>